<dbReference type="PROSITE" id="PS51832">
    <property type="entry name" value="HD_GYP"/>
    <property type="match status" value="1"/>
</dbReference>
<protein>
    <submittedName>
        <fullName evidence="2">Response regulator</fullName>
    </submittedName>
</protein>
<dbReference type="RefSeq" id="WP_052094281.1">
    <property type="nucleotide sequence ID" value="NZ_KN234747.1"/>
</dbReference>
<dbReference type="Gene3D" id="1.10.3210.10">
    <property type="entry name" value="Hypothetical protein af1432"/>
    <property type="match status" value="1"/>
</dbReference>
<accession>A0A095XSN4</accession>
<dbReference type="Proteomes" id="UP000029640">
    <property type="component" value="Unassembled WGS sequence"/>
</dbReference>
<dbReference type="EMBL" id="AUVB01000085">
    <property type="protein sequence ID" value="KGE02671.1"/>
    <property type="molecule type" value="Genomic_DNA"/>
</dbReference>
<dbReference type="HOGENOM" id="CLU_000445_92_3_6"/>
<name>A0A095XSN4_9GAMM</name>
<organism evidence="2 3">
    <name type="scientific">Pseudohaliea rubra DSM 19751</name>
    <dbReference type="NCBI Taxonomy" id="1265313"/>
    <lineage>
        <taxon>Bacteria</taxon>
        <taxon>Pseudomonadati</taxon>
        <taxon>Pseudomonadota</taxon>
        <taxon>Gammaproteobacteria</taxon>
        <taxon>Cellvibrionales</taxon>
        <taxon>Halieaceae</taxon>
        <taxon>Pseudohaliea</taxon>
    </lineage>
</organism>
<evidence type="ECO:0000259" key="1">
    <source>
        <dbReference type="PROSITE" id="PS51832"/>
    </source>
</evidence>
<dbReference type="CDD" id="cd00077">
    <property type="entry name" value="HDc"/>
    <property type="match status" value="1"/>
</dbReference>
<dbReference type="PANTHER" id="PTHR45228">
    <property type="entry name" value="CYCLIC DI-GMP PHOSPHODIESTERASE TM_0186-RELATED"/>
    <property type="match status" value="1"/>
</dbReference>
<evidence type="ECO:0000313" key="3">
    <source>
        <dbReference type="Proteomes" id="UP000029640"/>
    </source>
</evidence>
<dbReference type="GO" id="GO:0008081">
    <property type="term" value="F:phosphoric diester hydrolase activity"/>
    <property type="evidence" value="ECO:0007669"/>
    <property type="project" value="UniProtKB-ARBA"/>
</dbReference>
<dbReference type="eggNOG" id="COG3437">
    <property type="taxonomic scope" value="Bacteria"/>
</dbReference>
<comment type="caution">
    <text evidence="2">The sequence shown here is derived from an EMBL/GenBank/DDBJ whole genome shotgun (WGS) entry which is preliminary data.</text>
</comment>
<gene>
    <name evidence="2" type="ORF">HRUBRA_02649</name>
</gene>
<dbReference type="AlphaFoldDB" id="A0A095XSN4"/>
<sequence>MDNHPEIVVNELPASWPEDYGPRQRDILRTLGACGRERHDRRWLDAATRRTLDNFAVQYFLRLMHILGVEDSAYLDRLGALSAALATAAGMVDAFVSNIQLAAPLHDIGKIGVPDATLSKAGPLDQDERKIMRQHCETGYDLLYDESLPVMKMAAVIARHHHERWDGGGYPDGLAGDSIPLAARIVSICEAWLALVSERPHRPAWTREDALAHIREEGGKQFDPYLARHFARLPAVIGTL</sequence>
<dbReference type="SUPFAM" id="SSF109604">
    <property type="entry name" value="HD-domain/PDEase-like"/>
    <property type="match status" value="1"/>
</dbReference>
<dbReference type="InterPro" id="IPR037522">
    <property type="entry name" value="HD_GYP_dom"/>
</dbReference>
<dbReference type="InterPro" id="IPR052020">
    <property type="entry name" value="Cyclic_di-GMP/3'3'-cGAMP_PDE"/>
</dbReference>
<evidence type="ECO:0000313" key="2">
    <source>
        <dbReference type="EMBL" id="KGE02671.1"/>
    </source>
</evidence>
<dbReference type="Pfam" id="PF13487">
    <property type="entry name" value="HD_5"/>
    <property type="match status" value="1"/>
</dbReference>
<proteinExistence type="predicted"/>
<keyword evidence="3" id="KW-1185">Reference proteome</keyword>
<reference evidence="2 3" key="1">
    <citation type="journal article" date="2014" name="Genome Announc.">
        <title>Genome Sequence of Gammaproteobacterial Pseudohaliea rubra Type Strain DSM 19751, Isolated from Coastal Seawater of the Mediterranean Sea.</title>
        <authorList>
            <person name="Spring S."/>
            <person name="Fiebig A."/>
            <person name="Riedel T."/>
            <person name="Goker M."/>
            <person name="Klenk H.P."/>
        </authorList>
    </citation>
    <scope>NUCLEOTIDE SEQUENCE [LARGE SCALE GENOMIC DNA]</scope>
    <source>
        <strain evidence="2 3">DSM 19751</strain>
    </source>
</reference>
<dbReference type="InterPro" id="IPR003607">
    <property type="entry name" value="HD/PDEase_dom"/>
</dbReference>
<dbReference type="OrthoDB" id="9787688at2"/>
<dbReference type="STRING" id="1265313.HRUBRA_02649"/>
<feature type="domain" description="HD-GYP" evidence="1">
    <location>
        <begin position="49"/>
        <end position="240"/>
    </location>
</feature>